<evidence type="ECO:0000313" key="9">
    <source>
        <dbReference type="EMBL" id="KAK3604130.1"/>
    </source>
</evidence>
<keyword evidence="4" id="KW-0548">Nucleotidyltransferase</keyword>
<comment type="caution">
    <text evidence="9">The sequence shown here is derived from an EMBL/GenBank/DDBJ whole genome shotgun (WGS) entry which is preliminary data.</text>
</comment>
<keyword evidence="6" id="KW-0067">ATP-binding</keyword>
<name>A0AAE0T5C0_9BIVA</name>
<sequence length="134" mass="15295">MAVLTSRLGIFGGSFNPVHLGHYEIVKAFLDHYPEDSVRIFPAVRLEMVRRTFTGLKRATVDLFEIQHPYPSYTADTIAHVKKFFTGELVLIMGYDCYLEFHRWQRTGYILDACSLVVFYRKGVAAVANPHVPA</sequence>
<dbReference type="AlphaFoldDB" id="A0AAE0T5C0"/>
<keyword evidence="10" id="KW-1185">Reference proteome</keyword>
<dbReference type="GO" id="GO:0070566">
    <property type="term" value="F:adenylyltransferase activity"/>
    <property type="evidence" value="ECO:0007669"/>
    <property type="project" value="UniProtKB-ARBA"/>
</dbReference>
<keyword evidence="3" id="KW-0808">Transferase</keyword>
<dbReference type="GO" id="GO:0005524">
    <property type="term" value="F:ATP binding"/>
    <property type="evidence" value="ECO:0007669"/>
    <property type="project" value="UniProtKB-KW"/>
</dbReference>
<dbReference type="Pfam" id="PF01467">
    <property type="entry name" value="CTP_transf_like"/>
    <property type="match status" value="1"/>
</dbReference>
<dbReference type="PANTHER" id="PTHR39321:SF3">
    <property type="entry name" value="PHOSPHOPANTETHEINE ADENYLYLTRANSFERASE"/>
    <property type="match status" value="1"/>
</dbReference>
<evidence type="ECO:0000313" key="10">
    <source>
        <dbReference type="Proteomes" id="UP001195483"/>
    </source>
</evidence>
<reference evidence="9" key="1">
    <citation type="journal article" date="2021" name="Genome Biol. Evol.">
        <title>A High-Quality Reference Genome for a Parasitic Bivalve with Doubly Uniparental Inheritance (Bivalvia: Unionida).</title>
        <authorList>
            <person name="Smith C.H."/>
        </authorList>
    </citation>
    <scope>NUCLEOTIDE SEQUENCE</scope>
    <source>
        <strain evidence="9">CHS0354</strain>
    </source>
</reference>
<evidence type="ECO:0000256" key="1">
    <source>
        <dbReference type="ARBA" id="ARBA00004790"/>
    </source>
</evidence>
<protein>
    <recommendedName>
        <fullName evidence="8">Cytidyltransferase-like domain-containing protein</fullName>
    </recommendedName>
</protein>
<evidence type="ECO:0000259" key="8">
    <source>
        <dbReference type="Pfam" id="PF01467"/>
    </source>
</evidence>
<proteinExistence type="predicted"/>
<dbReference type="Proteomes" id="UP001195483">
    <property type="component" value="Unassembled WGS sequence"/>
</dbReference>
<evidence type="ECO:0000256" key="5">
    <source>
        <dbReference type="ARBA" id="ARBA00022741"/>
    </source>
</evidence>
<organism evidence="9 10">
    <name type="scientific">Potamilus streckersoni</name>
    <dbReference type="NCBI Taxonomy" id="2493646"/>
    <lineage>
        <taxon>Eukaryota</taxon>
        <taxon>Metazoa</taxon>
        <taxon>Spiralia</taxon>
        <taxon>Lophotrochozoa</taxon>
        <taxon>Mollusca</taxon>
        <taxon>Bivalvia</taxon>
        <taxon>Autobranchia</taxon>
        <taxon>Heteroconchia</taxon>
        <taxon>Palaeoheterodonta</taxon>
        <taxon>Unionida</taxon>
        <taxon>Unionoidea</taxon>
        <taxon>Unionidae</taxon>
        <taxon>Ambleminae</taxon>
        <taxon>Lampsilini</taxon>
        <taxon>Potamilus</taxon>
    </lineage>
</organism>
<keyword evidence="5" id="KW-0547">Nucleotide-binding</keyword>
<dbReference type="Gene3D" id="3.40.50.620">
    <property type="entry name" value="HUPs"/>
    <property type="match status" value="1"/>
</dbReference>
<dbReference type="EMBL" id="JAEAOA010000186">
    <property type="protein sequence ID" value="KAK3604130.1"/>
    <property type="molecule type" value="Genomic_DNA"/>
</dbReference>
<dbReference type="CDD" id="cd02165">
    <property type="entry name" value="NMNAT"/>
    <property type="match status" value="1"/>
</dbReference>
<dbReference type="InterPro" id="IPR005248">
    <property type="entry name" value="NadD/NMNAT"/>
</dbReference>
<dbReference type="InterPro" id="IPR014729">
    <property type="entry name" value="Rossmann-like_a/b/a_fold"/>
</dbReference>
<comment type="pathway">
    <text evidence="1">Cofactor biosynthesis; NAD(+) biosynthesis.</text>
</comment>
<accession>A0AAE0T5C0</accession>
<keyword evidence="7" id="KW-0520">NAD</keyword>
<dbReference type="InterPro" id="IPR004821">
    <property type="entry name" value="Cyt_trans-like"/>
</dbReference>
<evidence type="ECO:0000256" key="6">
    <source>
        <dbReference type="ARBA" id="ARBA00022840"/>
    </source>
</evidence>
<reference evidence="9" key="2">
    <citation type="journal article" date="2021" name="Genome Biol. Evol.">
        <title>Developing a high-quality reference genome for a parasitic bivalve with doubly uniparental inheritance (Bivalvia: Unionida).</title>
        <authorList>
            <person name="Smith C.H."/>
        </authorList>
    </citation>
    <scope>NUCLEOTIDE SEQUENCE</scope>
    <source>
        <strain evidence="9">CHS0354</strain>
        <tissue evidence="9">Mantle</tissue>
    </source>
</reference>
<feature type="domain" description="Cytidyltransferase-like" evidence="8">
    <location>
        <begin position="10"/>
        <end position="122"/>
    </location>
</feature>
<evidence type="ECO:0000256" key="2">
    <source>
        <dbReference type="ARBA" id="ARBA00022642"/>
    </source>
</evidence>
<evidence type="ECO:0000256" key="4">
    <source>
        <dbReference type="ARBA" id="ARBA00022695"/>
    </source>
</evidence>
<dbReference type="PANTHER" id="PTHR39321">
    <property type="entry name" value="NICOTINATE-NUCLEOTIDE ADENYLYLTRANSFERASE-RELATED"/>
    <property type="match status" value="1"/>
</dbReference>
<keyword evidence="2" id="KW-0662">Pyridine nucleotide biosynthesis</keyword>
<evidence type="ECO:0000256" key="3">
    <source>
        <dbReference type="ARBA" id="ARBA00022679"/>
    </source>
</evidence>
<evidence type="ECO:0000256" key="7">
    <source>
        <dbReference type="ARBA" id="ARBA00023027"/>
    </source>
</evidence>
<dbReference type="GO" id="GO:0009435">
    <property type="term" value="P:NAD+ biosynthetic process"/>
    <property type="evidence" value="ECO:0007669"/>
    <property type="project" value="InterPro"/>
</dbReference>
<dbReference type="SUPFAM" id="SSF52374">
    <property type="entry name" value="Nucleotidylyl transferase"/>
    <property type="match status" value="1"/>
</dbReference>
<reference evidence="9" key="3">
    <citation type="submission" date="2023-05" db="EMBL/GenBank/DDBJ databases">
        <authorList>
            <person name="Smith C.H."/>
        </authorList>
    </citation>
    <scope>NUCLEOTIDE SEQUENCE</scope>
    <source>
        <strain evidence="9">CHS0354</strain>
        <tissue evidence="9">Mantle</tissue>
    </source>
</reference>
<gene>
    <name evidence="9" type="ORF">CHS0354_001937</name>
</gene>